<comment type="caution">
    <text evidence="1">The sequence shown here is derived from an EMBL/GenBank/DDBJ whole genome shotgun (WGS) entry which is preliminary data.</text>
</comment>
<dbReference type="EMBL" id="CM055763">
    <property type="protein sequence ID" value="KAJ7985126.1"/>
    <property type="molecule type" value="Genomic_DNA"/>
</dbReference>
<name>A0ACC2F197_DALPE</name>
<proteinExistence type="predicted"/>
<sequence length="100" mass="11476">MLAQRGTVVEEEWNEQTTSCMSSGCRQVFQPDGQIHQLEKTDKIAFPRVRRRGRKPILDSMGLVSARRWEICFVCALCSVYWFGSFHGLENPIQNRTQAG</sequence>
<keyword evidence="2" id="KW-1185">Reference proteome</keyword>
<evidence type="ECO:0000313" key="1">
    <source>
        <dbReference type="EMBL" id="KAJ7985126.1"/>
    </source>
</evidence>
<dbReference type="Proteomes" id="UP001157502">
    <property type="component" value="Chromosome 36"/>
</dbReference>
<protein>
    <submittedName>
        <fullName evidence="1">Uncharacterized protein</fullName>
    </submittedName>
</protein>
<organism evidence="1 2">
    <name type="scientific">Dallia pectoralis</name>
    <name type="common">Alaska blackfish</name>
    <dbReference type="NCBI Taxonomy" id="75939"/>
    <lineage>
        <taxon>Eukaryota</taxon>
        <taxon>Metazoa</taxon>
        <taxon>Chordata</taxon>
        <taxon>Craniata</taxon>
        <taxon>Vertebrata</taxon>
        <taxon>Euteleostomi</taxon>
        <taxon>Actinopterygii</taxon>
        <taxon>Neopterygii</taxon>
        <taxon>Teleostei</taxon>
        <taxon>Protacanthopterygii</taxon>
        <taxon>Esociformes</taxon>
        <taxon>Umbridae</taxon>
        <taxon>Dallia</taxon>
    </lineage>
</organism>
<evidence type="ECO:0000313" key="2">
    <source>
        <dbReference type="Proteomes" id="UP001157502"/>
    </source>
</evidence>
<reference evidence="1" key="1">
    <citation type="submission" date="2021-05" db="EMBL/GenBank/DDBJ databases">
        <authorList>
            <person name="Pan Q."/>
            <person name="Jouanno E."/>
            <person name="Zahm M."/>
            <person name="Klopp C."/>
            <person name="Cabau C."/>
            <person name="Louis A."/>
            <person name="Berthelot C."/>
            <person name="Parey E."/>
            <person name="Roest Crollius H."/>
            <person name="Montfort J."/>
            <person name="Robinson-Rechavi M."/>
            <person name="Bouchez O."/>
            <person name="Lampietro C."/>
            <person name="Lopez Roques C."/>
            <person name="Donnadieu C."/>
            <person name="Postlethwait J."/>
            <person name="Bobe J."/>
            <person name="Dillon D."/>
            <person name="Chandos A."/>
            <person name="von Hippel F."/>
            <person name="Guiguen Y."/>
        </authorList>
    </citation>
    <scope>NUCLEOTIDE SEQUENCE</scope>
    <source>
        <strain evidence="1">YG-Jan2019</strain>
    </source>
</reference>
<accession>A0ACC2F197</accession>
<gene>
    <name evidence="1" type="ORF">DPEC_G00348840</name>
</gene>